<feature type="domain" description="N-acetyltransferase" evidence="3">
    <location>
        <begin position="3"/>
        <end position="160"/>
    </location>
</feature>
<dbReference type="Proteomes" id="UP000199086">
    <property type="component" value="Unassembled WGS sequence"/>
</dbReference>
<dbReference type="InterPro" id="IPR016181">
    <property type="entry name" value="Acyl_CoA_acyltransferase"/>
</dbReference>
<keyword evidence="1 4" id="KW-0808">Transferase</keyword>
<protein>
    <submittedName>
        <fullName evidence="4">Phosphinothricin acetyltransferase</fullName>
    </submittedName>
</protein>
<dbReference type="OrthoDB" id="3173333at2"/>
<dbReference type="GO" id="GO:0016747">
    <property type="term" value="F:acyltransferase activity, transferring groups other than amino-acyl groups"/>
    <property type="evidence" value="ECO:0007669"/>
    <property type="project" value="InterPro"/>
</dbReference>
<dbReference type="Gene3D" id="3.40.630.30">
    <property type="match status" value="1"/>
</dbReference>
<evidence type="ECO:0000259" key="3">
    <source>
        <dbReference type="PROSITE" id="PS51186"/>
    </source>
</evidence>
<dbReference type="PANTHER" id="PTHR43072:SF23">
    <property type="entry name" value="UPF0039 PROTEIN C11D3.02C"/>
    <property type="match status" value="1"/>
</dbReference>
<evidence type="ECO:0000256" key="1">
    <source>
        <dbReference type="ARBA" id="ARBA00022679"/>
    </source>
</evidence>
<dbReference type="AlphaFoldDB" id="A0A1G6H6X4"/>
<gene>
    <name evidence="4" type="ORF">GA0111570_10737</name>
</gene>
<dbReference type="Pfam" id="PF13420">
    <property type="entry name" value="Acetyltransf_4"/>
    <property type="match status" value="1"/>
</dbReference>
<dbReference type="SUPFAM" id="SSF55729">
    <property type="entry name" value="Acyl-CoA N-acyltransferases (Nat)"/>
    <property type="match status" value="1"/>
</dbReference>
<organism evidence="4 5">
    <name type="scientific">Raineyella antarctica</name>
    <dbReference type="NCBI Taxonomy" id="1577474"/>
    <lineage>
        <taxon>Bacteria</taxon>
        <taxon>Bacillati</taxon>
        <taxon>Actinomycetota</taxon>
        <taxon>Actinomycetes</taxon>
        <taxon>Propionibacteriales</taxon>
        <taxon>Propionibacteriaceae</taxon>
        <taxon>Raineyella</taxon>
    </lineage>
</organism>
<dbReference type="EMBL" id="FMYF01000007">
    <property type="protein sequence ID" value="SDB89868.1"/>
    <property type="molecule type" value="Genomic_DNA"/>
</dbReference>
<accession>A0A1G6H6X4</accession>
<name>A0A1G6H6X4_9ACTN</name>
<proteinExistence type="predicted"/>
<evidence type="ECO:0000313" key="5">
    <source>
        <dbReference type="Proteomes" id="UP000199086"/>
    </source>
</evidence>
<evidence type="ECO:0000313" key="4">
    <source>
        <dbReference type="EMBL" id="SDB89868.1"/>
    </source>
</evidence>
<keyword evidence="2" id="KW-0012">Acyltransferase</keyword>
<dbReference type="RefSeq" id="WP_092611107.1">
    <property type="nucleotide sequence ID" value="NZ_FMYF01000007.1"/>
</dbReference>
<dbReference type="InterPro" id="IPR000182">
    <property type="entry name" value="GNAT_dom"/>
</dbReference>
<reference evidence="4 5" key="1">
    <citation type="submission" date="2016-06" db="EMBL/GenBank/DDBJ databases">
        <authorList>
            <person name="Olsen C.W."/>
            <person name="Carey S."/>
            <person name="Hinshaw L."/>
            <person name="Karasin A.I."/>
        </authorList>
    </citation>
    <scope>NUCLEOTIDE SEQUENCE [LARGE SCALE GENOMIC DNA]</scope>
    <source>
        <strain evidence="4 5">LZ-22</strain>
    </source>
</reference>
<keyword evidence="5" id="KW-1185">Reference proteome</keyword>
<evidence type="ECO:0000256" key="2">
    <source>
        <dbReference type="ARBA" id="ARBA00023315"/>
    </source>
</evidence>
<dbReference type="CDD" id="cd04301">
    <property type="entry name" value="NAT_SF"/>
    <property type="match status" value="1"/>
</dbReference>
<dbReference type="PANTHER" id="PTHR43072">
    <property type="entry name" value="N-ACETYLTRANSFERASE"/>
    <property type="match status" value="1"/>
</dbReference>
<dbReference type="STRING" id="1577474.GA0111570_10737"/>
<dbReference type="PROSITE" id="PS51186">
    <property type="entry name" value="GNAT"/>
    <property type="match status" value="1"/>
</dbReference>
<sequence length="177" mass="19475">MVPVVRDASAADAASCAAIYAPYVRDTTITFEEVVPRVDEMAVRIGRASERWAWLVAEQEGEVLGYAYAGSFKERSAFRWSCETSVYLAPDARGKGLGRLLYTELLDRMAGRGYRIAVAAITQPNGPSMSLHRSFGFEQVALLPAIGWKHGAWWDVAWLQRPLGPGTPQGRPPAEPH</sequence>